<dbReference type="EnsemblMetazoa" id="CLYHEMT008029.1">
    <property type="protein sequence ID" value="CLYHEMP008029.1"/>
    <property type="gene ID" value="CLYHEMG008029"/>
</dbReference>
<evidence type="ECO:0000259" key="2">
    <source>
        <dbReference type="PROSITE" id="PS51406"/>
    </source>
</evidence>
<keyword evidence="1" id="KW-1015">Disulfide bond</keyword>
<dbReference type="Pfam" id="PF00147">
    <property type="entry name" value="Fibrinogen_C"/>
    <property type="match status" value="1"/>
</dbReference>
<dbReference type="RefSeq" id="XP_066917379.1">
    <property type="nucleotide sequence ID" value="XM_067061278.1"/>
</dbReference>
<proteinExistence type="predicted"/>
<dbReference type="InterPro" id="IPR020837">
    <property type="entry name" value="Fibrinogen_CS"/>
</dbReference>
<feature type="domain" description="Fibrinogen C-terminal" evidence="2">
    <location>
        <begin position="1"/>
        <end position="187"/>
    </location>
</feature>
<dbReference type="AlphaFoldDB" id="A0A7M5VCN5"/>
<name>A0A7M5VCN5_9CNID</name>
<evidence type="ECO:0000313" key="4">
    <source>
        <dbReference type="Proteomes" id="UP000594262"/>
    </source>
</evidence>
<keyword evidence="4" id="KW-1185">Reference proteome</keyword>
<dbReference type="PROSITE" id="PS51406">
    <property type="entry name" value="FIBRINOGEN_C_2"/>
    <property type="match status" value="1"/>
</dbReference>
<dbReference type="GeneID" id="136804670"/>
<sequence>MVVTVYCDQKTDGGGWTLIQRRVDGSINFFSNWLTYKQGFGQFQHEHWLGNDNLHLLTAQAVLTGSEVRFELQRKDFNYRHYAKYSSFHVDGESNAYQLHITGYSGNLGDAMAVHNGMKWTTSDRENDTWGGGNCAYDRQGPWWYESCADSTLNGVYDNFKRYAPQKGFAWKDNYRLQYSEIKVRRK</sequence>
<dbReference type="SMART" id="SM00186">
    <property type="entry name" value="FBG"/>
    <property type="match status" value="1"/>
</dbReference>
<protein>
    <recommendedName>
        <fullName evidence="2">Fibrinogen C-terminal domain-containing protein</fullName>
    </recommendedName>
</protein>
<evidence type="ECO:0000256" key="1">
    <source>
        <dbReference type="ARBA" id="ARBA00023157"/>
    </source>
</evidence>
<dbReference type="OrthoDB" id="5974161at2759"/>
<dbReference type="SUPFAM" id="SSF56496">
    <property type="entry name" value="Fibrinogen C-terminal domain-like"/>
    <property type="match status" value="1"/>
</dbReference>
<dbReference type="PANTHER" id="PTHR19143">
    <property type="entry name" value="FIBRINOGEN/TENASCIN/ANGIOPOEITIN"/>
    <property type="match status" value="1"/>
</dbReference>
<reference evidence="3" key="1">
    <citation type="submission" date="2021-01" db="UniProtKB">
        <authorList>
            <consortium name="EnsemblMetazoa"/>
        </authorList>
    </citation>
    <scope>IDENTIFICATION</scope>
</reference>
<dbReference type="InterPro" id="IPR050373">
    <property type="entry name" value="Fibrinogen_C-term_domain"/>
</dbReference>
<dbReference type="Proteomes" id="UP000594262">
    <property type="component" value="Unplaced"/>
</dbReference>
<dbReference type="PROSITE" id="PS00514">
    <property type="entry name" value="FIBRINOGEN_C_1"/>
    <property type="match status" value="1"/>
</dbReference>
<accession>A0A7M5VCN5</accession>
<dbReference type="InterPro" id="IPR002181">
    <property type="entry name" value="Fibrinogen_a/b/g_C_dom"/>
</dbReference>
<dbReference type="InterPro" id="IPR014716">
    <property type="entry name" value="Fibrinogen_a/b/g_C_1"/>
</dbReference>
<dbReference type="Gene3D" id="3.90.215.10">
    <property type="entry name" value="Gamma Fibrinogen, chain A, domain 1"/>
    <property type="match status" value="1"/>
</dbReference>
<dbReference type="CDD" id="cd00087">
    <property type="entry name" value="FReD"/>
    <property type="match status" value="1"/>
</dbReference>
<dbReference type="InterPro" id="IPR036056">
    <property type="entry name" value="Fibrinogen-like_C"/>
</dbReference>
<organism evidence="3 4">
    <name type="scientific">Clytia hemisphaerica</name>
    <dbReference type="NCBI Taxonomy" id="252671"/>
    <lineage>
        <taxon>Eukaryota</taxon>
        <taxon>Metazoa</taxon>
        <taxon>Cnidaria</taxon>
        <taxon>Hydrozoa</taxon>
        <taxon>Hydroidolina</taxon>
        <taxon>Leptothecata</taxon>
        <taxon>Obeliida</taxon>
        <taxon>Clytiidae</taxon>
        <taxon>Clytia</taxon>
    </lineage>
</organism>
<evidence type="ECO:0000313" key="3">
    <source>
        <dbReference type="EnsemblMetazoa" id="CLYHEMP008029.1"/>
    </source>
</evidence>
<dbReference type="GO" id="GO:0005615">
    <property type="term" value="C:extracellular space"/>
    <property type="evidence" value="ECO:0007669"/>
    <property type="project" value="TreeGrafter"/>
</dbReference>